<dbReference type="AlphaFoldDB" id="A0A5T0S3V0"/>
<evidence type="ECO:0000313" key="1">
    <source>
        <dbReference type="EMBL" id="EAK2617391.1"/>
    </source>
</evidence>
<gene>
    <name evidence="1" type="ORF">CJB59_08830</name>
</gene>
<accession>A0A5T0S3V0</accession>
<sequence>KDFENNFKNLEENLNSIKNKLFK</sequence>
<dbReference type="EMBL" id="AACESY010000033">
    <property type="protein sequence ID" value="EAK2617391.1"/>
    <property type="molecule type" value="Genomic_DNA"/>
</dbReference>
<name>A0A5T0S3V0_CAMJU</name>
<organism evidence="1">
    <name type="scientific">Campylobacter jejuni</name>
    <dbReference type="NCBI Taxonomy" id="197"/>
    <lineage>
        <taxon>Bacteria</taxon>
        <taxon>Pseudomonadati</taxon>
        <taxon>Campylobacterota</taxon>
        <taxon>Epsilonproteobacteria</taxon>
        <taxon>Campylobacterales</taxon>
        <taxon>Campylobacteraceae</taxon>
        <taxon>Campylobacter</taxon>
    </lineage>
</organism>
<comment type="caution">
    <text evidence="1">The sequence shown here is derived from an EMBL/GenBank/DDBJ whole genome shotgun (WGS) entry which is preliminary data.</text>
</comment>
<feature type="non-terminal residue" evidence="1">
    <location>
        <position position="1"/>
    </location>
</feature>
<proteinExistence type="predicted"/>
<protein>
    <submittedName>
        <fullName evidence="1">Poly(A) polymerase</fullName>
    </submittedName>
</protein>
<reference evidence="1" key="1">
    <citation type="submission" date="2018-05" db="EMBL/GenBank/DDBJ databases">
        <authorList>
            <consortium name="PulseNet: The National Subtyping Network for Foodborne Disease Surveillance"/>
            <person name="Tarr C.L."/>
            <person name="Trees E."/>
            <person name="Katz L.S."/>
            <person name="Carleton-Romer H.A."/>
            <person name="Stroika S."/>
            <person name="Kucerova Z."/>
            <person name="Roache K.F."/>
            <person name="Sabol A.L."/>
            <person name="Besser J."/>
            <person name="Gerner-Smidt P."/>
        </authorList>
    </citation>
    <scope>NUCLEOTIDE SEQUENCE</scope>
    <source>
        <strain evidence="1">PNUSAC002467</strain>
    </source>
</reference>